<dbReference type="InterPro" id="IPR029413">
    <property type="entry name" value="RG-lyase_II"/>
</dbReference>
<dbReference type="PANTHER" id="PTHR32018:SF1">
    <property type="entry name" value="RHAMNOGALACTURONAN ENDOLYASE"/>
    <property type="match status" value="1"/>
</dbReference>
<dbReference type="InterPro" id="IPR013784">
    <property type="entry name" value="Carb-bd-like_fold"/>
</dbReference>
<dbReference type="InterPro" id="IPR008979">
    <property type="entry name" value="Galactose-bd-like_sf"/>
</dbReference>
<dbReference type="GO" id="GO:0030246">
    <property type="term" value="F:carbohydrate binding"/>
    <property type="evidence" value="ECO:0007669"/>
    <property type="project" value="InterPro"/>
</dbReference>
<feature type="non-terminal residue" evidence="2">
    <location>
        <position position="1"/>
    </location>
</feature>
<dbReference type="InterPro" id="IPR051850">
    <property type="entry name" value="Polysacch_Lyase_4"/>
</dbReference>
<sequence length="269" mass="29904">MNFDPPIPNVSIPCHFRYNTILCRGQVSGTVSGQKSATVVLWDSTGEEFDQQQLGYLYAAETDSKGYYAISNVRPGSYRIAAYPTAGLGSDSLDESTVTVTAGGREHVALTLTEPSNIIWSLGEANRLSSEFKYSDQPRNYQWEWVPPTENTFVVGSSNPKEDWYYAQSQTGSWYIKYQDAPDGNSRTLRVAIAASSKSHLQVLVNGHRVGDNYYDNDHAIYRSAMQSGQYTSNVFTVTNAQVVDGENTIEFHISIGQIMYDTISLQRG</sequence>
<accession>N6UDD4</accession>
<dbReference type="Gene3D" id="2.60.40.1120">
    <property type="entry name" value="Carboxypeptidase-like, regulatory domain"/>
    <property type="match status" value="1"/>
</dbReference>
<dbReference type="EMBL" id="KB740970">
    <property type="protein sequence ID" value="ENN76667.1"/>
    <property type="molecule type" value="Genomic_DNA"/>
</dbReference>
<organism evidence="2">
    <name type="scientific">Dendroctonus ponderosae</name>
    <name type="common">Mountain pine beetle</name>
    <dbReference type="NCBI Taxonomy" id="77166"/>
    <lineage>
        <taxon>Eukaryota</taxon>
        <taxon>Metazoa</taxon>
        <taxon>Ecdysozoa</taxon>
        <taxon>Arthropoda</taxon>
        <taxon>Hexapoda</taxon>
        <taxon>Insecta</taxon>
        <taxon>Pterygota</taxon>
        <taxon>Neoptera</taxon>
        <taxon>Endopterygota</taxon>
        <taxon>Coleoptera</taxon>
        <taxon>Polyphaga</taxon>
        <taxon>Cucujiformia</taxon>
        <taxon>Curculionidae</taxon>
        <taxon>Scolytinae</taxon>
        <taxon>Dendroctonus</taxon>
    </lineage>
</organism>
<dbReference type="Pfam" id="PF14686">
    <property type="entry name" value="fn3_3"/>
    <property type="match status" value="1"/>
</dbReference>
<dbReference type="SUPFAM" id="SSF49452">
    <property type="entry name" value="Starch-binding domain-like"/>
    <property type="match status" value="1"/>
</dbReference>
<dbReference type="Gene3D" id="2.60.120.260">
    <property type="entry name" value="Galactose-binding domain-like"/>
    <property type="match status" value="1"/>
</dbReference>
<dbReference type="InterPro" id="IPR029411">
    <property type="entry name" value="RG-lyase_III"/>
</dbReference>
<dbReference type="CDD" id="cd10317">
    <property type="entry name" value="RGL4_C"/>
    <property type="match status" value="1"/>
</dbReference>
<name>N6UDD4_DENPD</name>
<reference evidence="2" key="1">
    <citation type="journal article" date="2013" name="Genome Biol.">
        <title>Draft genome of the mountain pine beetle, Dendroctonus ponderosae Hopkins, a major forest pest.</title>
        <authorList>
            <person name="Keeling C.I."/>
            <person name="Yuen M.M."/>
            <person name="Liao N.Y."/>
            <person name="Docking T.R."/>
            <person name="Chan S.K."/>
            <person name="Taylor G.A."/>
            <person name="Palmquist D.L."/>
            <person name="Jackman S.D."/>
            <person name="Nguyen A."/>
            <person name="Li M."/>
            <person name="Henderson H."/>
            <person name="Janes J.K."/>
            <person name="Zhao Y."/>
            <person name="Pandoh P."/>
            <person name="Moore R."/>
            <person name="Sperling F.A."/>
            <person name="Huber D.P."/>
            <person name="Birol I."/>
            <person name="Jones S.J."/>
            <person name="Bohlmann J."/>
        </authorList>
    </citation>
    <scope>NUCLEOTIDE SEQUENCE</scope>
</reference>
<evidence type="ECO:0000256" key="1">
    <source>
        <dbReference type="ARBA" id="ARBA00022729"/>
    </source>
</evidence>
<dbReference type="Pfam" id="PF14683">
    <property type="entry name" value="CBM-like"/>
    <property type="match status" value="1"/>
</dbReference>
<gene>
    <name evidence="2" type="ORF">YQE_06846</name>
</gene>
<dbReference type="PANTHER" id="PTHR32018">
    <property type="entry name" value="RHAMNOGALACTURONATE LYASE FAMILY PROTEIN"/>
    <property type="match status" value="1"/>
</dbReference>
<evidence type="ECO:0000313" key="2">
    <source>
        <dbReference type="EMBL" id="ENN76667.1"/>
    </source>
</evidence>
<keyword evidence="1" id="KW-0732">Signal</keyword>
<dbReference type="AlphaFoldDB" id="N6UDD4"/>
<protein>
    <submittedName>
        <fullName evidence="2">Uncharacterized protein</fullName>
    </submittedName>
</protein>
<dbReference type="CDD" id="cd10316">
    <property type="entry name" value="RGL4_M"/>
    <property type="match status" value="1"/>
</dbReference>
<dbReference type="OrthoDB" id="1857872at2759"/>
<proteinExistence type="predicted"/>
<dbReference type="HOGENOM" id="CLU_021767_0_0_1"/>
<dbReference type="SUPFAM" id="SSF49785">
    <property type="entry name" value="Galactose-binding domain-like"/>
    <property type="match status" value="1"/>
</dbReference>